<keyword evidence="2" id="KW-0472">Membrane</keyword>
<keyword evidence="4" id="KW-1185">Reference proteome</keyword>
<dbReference type="InParanoid" id="A0A0V0QX06"/>
<name>A0A0V0QX06_PSEPJ</name>
<dbReference type="AlphaFoldDB" id="A0A0V0QX06"/>
<keyword evidence="2" id="KW-0812">Transmembrane</keyword>
<feature type="region of interest" description="Disordered" evidence="1">
    <location>
        <begin position="351"/>
        <end position="370"/>
    </location>
</feature>
<keyword evidence="2" id="KW-1133">Transmembrane helix</keyword>
<feature type="transmembrane region" description="Helical" evidence="2">
    <location>
        <begin position="41"/>
        <end position="60"/>
    </location>
</feature>
<dbReference type="EMBL" id="LDAU01000092">
    <property type="protein sequence ID" value="KRX06724.1"/>
    <property type="molecule type" value="Genomic_DNA"/>
</dbReference>
<dbReference type="Proteomes" id="UP000054937">
    <property type="component" value="Unassembled WGS sequence"/>
</dbReference>
<evidence type="ECO:0008006" key="5">
    <source>
        <dbReference type="Google" id="ProtNLM"/>
    </source>
</evidence>
<reference evidence="3 4" key="1">
    <citation type="journal article" date="2015" name="Sci. Rep.">
        <title>Genome of the facultative scuticociliatosis pathogen Pseudocohnilembus persalinus provides insight into its virulence through horizontal gene transfer.</title>
        <authorList>
            <person name="Xiong J."/>
            <person name="Wang G."/>
            <person name="Cheng J."/>
            <person name="Tian M."/>
            <person name="Pan X."/>
            <person name="Warren A."/>
            <person name="Jiang C."/>
            <person name="Yuan D."/>
            <person name="Miao W."/>
        </authorList>
    </citation>
    <scope>NUCLEOTIDE SEQUENCE [LARGE SCALE GENOMIC DNA]</scope>
    <source>
        <strain evidence="3">36N120E</strain>
    </source>
</reference>
<feature type="region of interest" description="Disordered" evidence="1">
    <location>
        <begin position="1"/>
        <end position="32"/>
    </location>
</feature>
<evidence type="ECO:0000256" key="1">
    <source>
        <dbReference type="SAM" id="MobiDB-lite"/>
    </source>
</evidence>
<organism evidence="3 4">
    <name type="scientific">Pseudocohnilembus persalinus</name>
    <name type="common">Ciliate</name>
    <dbReference type="NCBI Taxonomy" id="266149"/>
    <lineage>
        <taxon>Eukaryota</taxon>
        <taxon>Sar</taxon>
        <taxon>Alveolata</taxon>
        <taxon>Ciliophora</taxon>
        <taxon>Intramacronucleata</taxon>
        <taxon>Oligohymenophorea</taxon>
        <taxon>Scuticociliatia</taxon>
        <taxon>Philasterida</taxon>
        <taxon>Pseudocohnilembidae</taxon>
        <taxon>Pseudocohnilembus</taxon>
    </lineage>
</organism>
<protein>
    <recommendedName>
        <fullName evidence="5">Transmembrane protein</fullName>
    </recommendedName>
</protein>
<proteinExistence type="predicted"/>
<comment type="caution">
    <text evidence="3">The sequence shown here is derived from an EMBL/GenBank/DDBJ whole genome shotgun (WGS) entry which is preliminary data.</text>
</comment>
<feature type="compositionally biased region" description="Low complexity" evidence="1">
    <location>
        <begin position="353"/>
        <end position="370"/>
    </location>
</feature>
<evidence type="ECO:0000313" key="4">
    <source>
        <dbReference type="Proteomes" id="UP000054937"/>
    </source>
</evidence>
<evidence type="ECO:0000256" key="2">
    <source>
        <dbReference type="SAM" id="Phobius"/>
    </source>
</evidence>
<accession>A0A0V0QX06</accession>
<feature type="compositionally biased region" description="Polar residues" evidence="1">
    <location>
        <begin position="512"/>
        <end position="524"/>
    </location>
</feature>
<gene>
    <name evidence="3" type="ORF">PPERSA_09126</name>
</gene>
<feature type="transmembrane region" description="Helical" evidence="2">
    <location>
        <begin position="108"/>
        <end position="125"/>
    </location>
</feature>
<feature type="compositionally biased region" description="Basic and acidic residues" evidence="1">
    <location>
        <begin position="15"/>
        <end position="26"/>
    </location>
</feature>
<feature type="transmembrane region" description="Helical" evidence="2">
    <location>
        <begin position="72"/>
        <end position="96"/>
    </location>
</feature>
<sequence length="565" mass="67158">MTQGNNRQISQKKYQTKDQQEKDQQKSKQKSNENFQNDQNFMSILIIPLLTLLETSYLIYIMVDNFNNEQYVYFWLIFAIMLIERLINLTVVNWYFVDVHNDLDCTMIFFLTIFLNFTYLDNLYISYNAMKYEERQVITEQNSQKNTDTVILEHKNINNGVFRSGIILFVISHQIINQKYKVLLEDGEENTSQYTNQFYIFELNHLQKVGYWHNLNLGIRLNIIQIIQIIMLSLIKQLINFRQIYLKKIFGYPSRFFNYYRLLQNLTTIIVGSVKFYKQDDKFIHEFEYIMIMSFIAVSVQLVNTILEESIKLFQCIQYDWKANLYLCCDVENDSDGTSVQDKEEHLEEVQSSRELQQQQQQSQQGNQQKQTIFINQEQQQQQNNLPIVVQSSNIQNKYLSQIQNPNQQMNMDSIGEEIQYSNNQFISADNNNQKSGNNQQEAYYYQQIHKIDSINNRQIDSINRSQQNSIRKNRGSIKIINNRQQINGLNKSVKQKDFSSKEYDQQEDLKFSSNAQQEQKQNQSFVSALKNNLKQNNSNKEKMNVNFEQGTMLSDYRIIKIVKK</sequence>
<evidence type="ECO:0000313" key="3">
    <source>
        <dbReference type="EMBL" id="KRX06724.1"/>
    </source>
</evidence>
<feature type="region of interest" description="Disordered" evidence="1">
    <location>
        <begin position="503"/>
        <end position="524"/>
    </location>
</feature>